<dbReference type="InterPro" id="IPR018770">
    <property type="entry name" value="ChloroindolylP_hydrolase"/>
</dbReference>
<keyword evidence="2" id="KW-0812">Transmembrane</keyword>
<keyword evidence="4" id="KW-1185">Reference proteome</keyword>
<evidence type="ECO:0000256" key="1">
    <source>
        <dbReference type="SAM" id="MobiDB-lite"/>
    </source>
</evidence>
<organism evidence="3 4">
    <name type="scientific">Brotocaccenecus cirricatena</name>
    <dbReference type="NCBI Taxonomy" id="3064195"/>
    <lineage>
        <taxon>Bacteria</taxon>
        <taxon>Bacillati</taxon>
        <taxon>Bacillota</taxon>
        <taxon>Clostridia</taxon>
        <taxon>Eubacteriales</taxon>
        <taxon>Oscillospiraceae</taxon>
        <taxon>Brotocaccenecus</taxon>
    </lineage>
</organism>
<evidence type="ECO:0000313" key="3">
    <source>
        <dbReference type="EMBL" id="MCC2129998.1"/>
    </source>
</evidence>
<proteinExistence type="predicted"/>
<reference evidence="3" key="1">
    <citation type="submission" date="2021-10" db="EMBL/GenBank/DDBJ databases">
        <title>Anaerobic single-cell dispensing facilitates the cultivation of human gut bacteria.</title>
        <authorList>
            <person name="Afrizal A."/>
        </authorList>
    </citation>
    <scope>NUCLEOTIDE SEQUENCE</scope>
    <source>
        <strain evidence="3">CLA-AA-H272</strain>
    </source>
</reference>
<keyword evidence="2" id="KW-0472">Membrane</keyword>
<feature type="transmembrane region" description="Helical" evidence="2">
    <location>
        <begin position="28"/>
        <end position="50"/>
    </location>
</feature>
<feature type="transmembrane region" description="Helical" evidence="2">
    <location>
        <begin position="142"/>
        <end position="164"/>
    </location>
</feature>
<feature type="region of interest" description="Disordered" evidence="1">
    <location>
        <begin position="61"/>
        <end position="101"/>
    </location>
</feature>
<dbReference type="RefSeq" id="WP_302929229.1">
    <property type="nucleotide sequence ID" value="NZ_JAJEPW010000032.1"/>
</dbReference>
<evidence type="ECO:0000256" key="2">
    <source>
        <dbReference type="SAM" id="Phobius"/>
    </source>
</evidence>
<dbReference type="AlphaFoldDB" id="A0AAE3AHF6"/>
<gene>
    <name evidence="3" type="ORF">LKD37_10825</name>
</gene>
<feature type="compositionally biased region" description="Low complexity" evidence="1">
    <location>
        <begin position="65"/>
        <end position="74"/>
    </location>
</feature>
<feature type="transmembrane region" description="Helical" evidence="2">
    <location>
        <begin position="116"/>
        <end position="136"/>
    </location>
</feature>
<dbReference type="EMBL" id="JAJEPW010000032">
    <property type="protein sequence ID" value="MCC2129998.1"/>
    <property type="molecule type" value="Genomic_DNA"/>
</dbReference>
<comment type="caution">
    <text evidence="3">The sequence shown here is derived from an EMBL/GenBank/DDBJ whole genome shotgun (WGS) entry which is preliminary data.</text>
</comment>
<feature type="compositionally biased region" description="Basic and acidic residues" evidence="1">
    <location>
        <begin position="1"/>
        <end position="13"/>
    </location>
</feature>
<feature type="region of interest" description="Disordered" evidence="1">
    <location>
        <begin position="1"/>
        <end position="24"/>
    </location>
</feature>
<keyword evidence="2" id="KW-1133">Transmembrane helix</keyword>
<sequence>MAYSYDDRDREFRQSPSPRPPRKEDNDLGSWILIIFLFIVAWPAGLAVLLSKVLGNDSRRKNAARSTRSTVSRSDPAVSRANPNPSQARPGTASAAGRKVTKTPQYSAKAARNMKIVGLVLLFAGLVSLVEGIGAATGGLSWALLASLFPTMGLAAGGLGLLLAGGVMTRRARRFGKYLACAHGQEAVSLKKLAVAADVSSRKVENDLEIMIEKGLWGENAYLDLGSDMLFRSPEAADAFFGKKKQEQEVQEPPQAEQGYSGVLRDIRRANDRIADPVLSQKIDRLEEVAGKIFRIIEKEPAKKAKASTFLNYYLPTTQKLLDSYAEFEEAGVSGENLNQAKAKIQSTMDSIVAGFERQLDELYRADAMDIDSDIRVMETMLRRDSATVADDFGLGGSTAVQQEEE</sequence>
<evidence type="ECO:0000313" key="4">
    <source>
        <dbReference type="Proteomes" id="UP001199319"/>
    </source>
</evidence>
<protein>
    <submittedName>
        <fullName evidence="3">5-bromo-4-chloroindolyl phosphate hydrolysis family protein</fullName>
    </submittedName>
</protein>
<dbReference type="Proteomes" id="UP001199319">
    <property type="component" value="Unassembled WGS sequence"/>
</dbReference>
<dbReference type="Pfam" id="PF10112">
    <property type="entry name" value="Halogen_Hydrol"/>
    <property type="match status" value="1"/>
</dbReference>
<accession>A0AAE3AHF6</accession>
<name>A0AAE3AHF6_9FIRM</name>